<feature type="compositionally biased region" description="Polar residues" evidence="1">
    <location>
        <begin position="111"/>
        <end position="123"/>
    </location>
</feature>
<evidence type="ECO:0000256" key="2">
    <source>
        <dbReference type="SAM" id="SignalP"/>
    </source>
</evidence>
<evidence type="ECO:0000256" key="1">
    <source>
        <dbReference type="SAM" id="MobiDB-lite"/>
    </source>
</evidence>
<dbReference type="RefSeq" id="WP_179357953.1">
    <property type="nucleotide sequence ID" value="NZ_CP058627.1"/>
</dbReference>
<keyword evidence="2" id="KW-0732">Signal</keyword>
<sequence length="139" mass="15129">MKTLTLSLILFSSCLYAGEVYKCKDQAGKTLYQDTPCQSGKQEVLNNLPKNSIKGPTPNPQLVSPASEIKPTPIVKNVDAAPTPRFSTDPNAPITENCSLDNPNRDPEFCRTSNLPINNTAPNSKLPIRPRALPAPRSK</sequence>
<feature type="region of interest" description="Disordered" evidence="1">
    <location>
        <begin position="48"/>
        <end position="139"/>
    </location>
</feature>
<dbReference type="KEGG" id="chiz:HQ393_06140"/>
<feature type="chain" id="PRO_5028883672" evidence="2">
    <location>
        <begin position="18"/>
        <end position="139"/>
    </location>
</feature>
<dbReference type="Pfam" id="PF13511">
    <property type="entry name" value="DUF4124"/>
    <property type="match status" value="1"/>
</dbReference>
<gene>
    <name evidence="4" type="ORF">HQ393_06140</name>
</gene>
<organism evidence="4 5">
    <name type="scientific">Chitinibacter bivalviorum</name>
    <dbReference type="NCBI Taxonomy" id="2739434"/>
    <lineage>
        <taxon>Bacteria</taxon>
        <taxon>Pseudomonadati</taxon>
        <taxon>Pseudomonadota</taxon>
        <taxon>Betaproteobacteria</taxon>
        <taxon>Neisseriales</taxon>
        <taxon>Chitinibacteraceae</taxon>
        <taxon>Chitinibacter</taxon>
    </lineage>
</organism>
<feature type="domain" description="DUF4124" evidence="3">
    <location>
        <begin position="8"/>
        <end position="44"/>
    </location>
</feature>
<name>A0A7H9BGM1_9NEIS</name>
<accession>A0A7H9BGM1</accession>
<evidence type="ECO:0000259" key="3">
    <source>
        <dbReference type="Pfam" id="PF13511"/>
    </source>
</evidence>
<dbReference type="EMBL" id="CP058627">
    <property type="protein sequence ID" value="QLG87873.1"/>
    <property type="molecule type" value="Genomic_DNA"/>
</dbReference>
<protein>
    <submittedName>
        <fullName evidence="4">DUF4124 domain-containing protein</fullName>
    </submittedName>
</protein>
<dbReference type="InterPro" id="IPR025392">
    <property type="entry name" value="DUF4124"/>
</dbReference>
<dbReference type="AlphaFoldDB" id="A0A7H9BGM1"/>
<dbReference type="Proteomes" id="UP000509597">
    <property type="component" value="Chromosome"/>
</dbReference>
<keyword evidence="5" id="KW-1185">Reference proteome</keyword>
<feature type="signal peptide" evidence="2">
    <location>
        <begin position="1"/>
        <end position="17"/>
    </location>
</feature>
<feature type="compositionally biased region" description="Low complexity" evidence="1">
    <location>
        <begin position="126"/>
        <end position="139"/>
    </location>
</feature>
<evidence type="ECO:0000313" key="5">
    <source>
        <dbReference type="Proteomes" id="UP000509597"/>
    </source>
</evidence>
<feature type="compositionally biased region" description="Polar residues" evidence="1">
    <location>
        <begin position="85"/>
        <end position="102"/>
    </location>
</feature>
<reference evidence="4 5" key="1">
    <citation type="submission" date="2020-07" db="EMBL/GenBank/DDBJ databases">
        <title>Complete genome sequence of Chitinibacter sp. 2T18.</title>
        <authorList>
            <person name="Bae J.-W."/>
            <person name="Choi J.-W."/>
        </authorList>
    </citation>
    <scope>NUCLEOTIDE SEQUENCE [LARGE SCALE GENOMIC DNA]</scope>
    <source>
        <strain evidence="4 5">2T18</strain>
    </source>
</reference>
<proteinExistence type="predicted"/>
<evidence type="ECO:0000313" key="4">
    <source>
        <dbReference type="EMBL" id="QLG87873.1"/>
    </source>
</evidence>